<evidence type="ECO:0000256" key="4">
    <source>
        <dbReference type="ARBA" id="ARBA00022980"/>
    </source>
</evidence>
<dbReference type="SUPFAM" id="SSF55653">
    <property type="entry name" value="Ribosomal protein L9 C-domain"/>
    <property type="match status" value="1"/>
</dbReference>
<evidence type="ECO:0000256" key="5">
    <source>
        <dbReference type="ARBA" id="ARBA00023274"/>
    </source>
</evidence>
<dbReference type="GO" id="GO:0003735">
    <property type="term" value="F:structural constituent of ribosome"/>
    <property type="evidence" value="ECO:0007669"/>
    <property type="project" value="InterPro"/>
</dbReference>
<dbReference type="InterPro" id="IPR036935">
    <property type="entry name" value="Ribosomal_bL9_N_sf"/>
</dbReference>
<proteinExistence type="inferred from homology"/>
<evidence type="ECO:0000256" key="1">
    <source>
        <dbReference type="ARBA" id="ARBA00010605"/>
    </source>
</evidence>
<dbReference type="InterPro" id="IPR036791">
    <property type="entry name" value="Ribosomal_bL9_C_sf"/>
</dbReference>
<keyword evidence="4" id="KW-0689">Ribosomal protein</keyword>
<dbReference type="FunFam" id="3.40.5.10:FF:000003">
    <property type="entry name" value="50S ribosomal protein L9"/>
    <property type="match status" value="1"/>
</dbReference>
<dbReference type="Pfam" id="PF03948">
    <property type="entry name" value="Ribosomal_L9_C"/>
    <property type="match status" value="1"/>
</dbReference>
<evidence type="ECO:0000256" key="3">
    <source>
        <dbReference type="ARBA" id="ARBA00022884"/>
    </source>
</evidence>
<evidence type="ECO:0000313" key="8">
    <source>
        <dbReference type="EMBL" id="CAB4332247.1"/>
    </source>
</evidence>
<evidence type="ECO:0000259" key="7">
    <source>
        <dbReference type="PROSITE" id="PS00651"/>
    </source>
</evidence>
<dbReference type="InterPro" id="IPR009027">
    <property type="entry name" value="Ribosomal_bL9/RNase_H1_N"/>
</dbReference>
<keyword evidence="3" id="KW-0694">RNA-binding</keyword>
<dbReference type="InterPro" id="IPR020069">
    <property type="entry name" value="Ribosomal_bL9_C"/>
</dbReference>
<dbReference type="InterPro" id="IPR020070">
    <property type="entry name" value="Ribosomal_bL9_N"/>
</dbReference>
<evidence type="ECO:0000256" key="6">
    <source>
        <dbReference type="ARBA" id="ARBA00035456"/>
    </source>
</evidence>
<dbReference type="GO" id="GO:0005840">
    <property type="term" value="C:ribosome"/>
    <property type="evidence" value="ECO:0007669"/>
    <property type="project" value="UniProtKB-KW"/>
</dbReference>
<dbReference type="GO" id="GO:0019843">
    <property type="term" value="F:rRNA binding"/>
    <property type="evidence" value="ECO:0007669"/>
    <property type="project" value="UniProtKB-KW"/>
</dbReference>
<keyword evidence="2" id="KW-0699">rRNA-binding</keyword>
<comment type="similarity">
    <text evidence="1">Belongs to the bacterial ribosomal protein bL9 family.</text>
</comment>
<name>A0A6J5YTL7_9ZZZZ</name>
<accession>A0A6J5YTL7</accession>
<evidence type="ECO:0000256" key="2">
    <source>
        <dbReference type="ARBA" id="ARBA00022730"/>
    </source>
</evidence>
<dbReference type="Gene3D" id="3.40.5.10">
    <property type="entry name" value="Ribosomal protein L9, N-terminal domain"/>
    <property type="match status" value="1"/>
</dbReference>
<keyword evidence="5" id="KW-0687">Ribonucleoprotein</keyword>
<dbReference type="HAMAP" id="MF_00503">
    <property type="entry name" value="Ribosomal_bL9"/>
    <property type="match status" value="1"/>
</dbReference>
<dbReference type="GO" id="GO:1990904">
    <property type="term" value="C:ribonucleoprotein complex"/>
    <property type="evidence" value="ECO:0007669"/>
    <property type="project" value="UniProtKB-KW"/>
</dbReference>
<dbReference type="EMBL" id="CAESAJ010000016">
    <property type="protein sequence ID" value="CAB4332247.1"/>
    <property type="molecule type" value="Genomic_DNA"/>
</dbReference>
<dbReference type="SUPFAM" id="SSF55658">
    <property type="entry name" value="L9 N-domain-like"/>
    <property type="match status" value="1"/>
</dbReference>
<dbReference type="PROSITE" id="PS00651">
    <property type="entry name" value="RIBOSOMAL_L9"/>
    <property type="match status" value="1"/>
</dbReference>
<protein>
    <recommendedName>
        <fullName evidence="6">50S ribosomal protein L9</fullName>
    </recommendedName>
</protein>
<organism evidence="8">
    <name type="scientific">freshwater metagenome</name>
    <dbReference type="NCBI Taxonomy" id="449393"/>
    <lineage>
        <taxon>unclassified sequences</taxon>
        <taxon>metagenomes</taxon>
        <taxon>ecological metagenomes</taxon>
    </lineage>
</organism>
<dbReference type="InterPro" id="IPR000244">
    <property type="entry name" value="Ribosomal_bL9"/>
</dbReference>
<dbReference type="Gene3D" id="3.10.430.100">
    <property type="entry name" value="Ribosomal protein L9, C-terminal domain"/>
    <property type="match status" value="1"/>
</dbReference>
<reference evidence="8" key="1">
    <citation type="submission" date="2020-05" db="EMBL/GenBank/DDBJ databases">
        <authorList>
            <person name="Chiriac C."/>
            <person name="Salcher M."/>
            <person name="Ghai R."/>
            <person name="Kavagutti S V."/>
        </authorList>
    </citation>
    <scope>NUCLEOTIDE SEQUENCE</scope>
</reference>
<gene>
    <name evidence="8" type="ORF">UFOPK3770_00283</name>
</gene>
<dbReference type="PANTHER" id="PTHR21368">
    <property type="entry name" value="50S RIBOSOMAL PROTEIN L9"/>
    <property type="match status" value="1"/>
</dbReference>
<dbReference type="GO" id="GO:0006412">
    <property type="term" value="P:translation"/>
    <property type="evidence" value="ECO:0007669"/>
    <property type="project" value="InterPro"/>
</dbReference>
<dbReference type="AlphaFoldDB" id="A0A6J5YTL7"/>
<dbReference type="Pfam" id="PF01281">
    <property type="entry name" value="Ribosomal_L9_N"/>
    <property type="match status" value="1"/>
</dbReference>
<sequence length="146" mass="15733">MKLILTQEVSGLGSAGDVVDVKSGFGRNYLLPQGLATSWTKGGEKQVTQIKRARGKREVRDREHALEIKAALESTPILISARAGSEGRLFGSVTVTEIAEAIHVPGVDKRKIVLTSPIKLVGKHEVSIRLLSDVVAKATVEVRGRK</sequence>
<dbReference type="NCBIfam" id="TIGR00158">
    <property type="entry name" value="L9"/>
    <property type="match status" value="1"/>
</dbReference>
<dbReference type="InterPro" id="IPR020594">
    <property type="entry name" value="Ribosomal_bL9_bac/chp"/>
</dbReference>
<feature type="domain" description="Ribosomal protein L9" evidence="7">
    <location>
        <begin position="13"/>
        <end position="40"/>
    </location>
</feature>